<dbReference type="EMBL" id="CP000583">
    <property type="protein sequence ID" value="ABO95374.1"/>
    <property type="molecule type" value="Genomic_DNA"/>
</dbReference>
<evidence type="ECO:0000313" key="3">
    <source>
        <dbReference type="Proteomes" id="UP000001568"/>
    </source>
</evidence>
<feature type="transmembrane region" description="Helical" evidence="1">
    <location>
        <begin position="227"/>
        <end position="246"/>
    </location>
</feature>
<sequence>MRVDARECASLCIASYFAVVLLVSARSRRAFLGKFGRRHRISGSLHLGVLTLYCAHVVAHRKTNLDAATMDAMLFVSGLVLTLTAHWDFAKAHEHAERRQLGVRSGVLHAKTAVTGAEMLEHAFYHVVNGFQIAYVHCVAQPWFVRSSAETRATACLLATSAWTARSRFPINSFSNNYRDGMRDFESCMYRVKKWQYVLYKTVLLHGLNVSLAMRPVDLISLFEWRAFWFLLNAAYVLEFFLQTLVKRKYLRQRTMLVLNQALMLISTSAVVPVLRTAVEPHAAAMMFVLNFLNRKREMENVVVGLVAAAIWADSRK</sequence>
<dbReference type="RefSeq" id="XP_001417081.1">
    <property type="nucleotide sequence ID" value="XM_001417044.1"/>
</dbReference>
<keyword evidence="1" id="KW-1133">Transmembrane helix</keyword>
<protein>
    <submittedName>
        <fullName evidence="2">Uncharacterized protein</fullName>
    </submittedName>
</protein>
<feature type="transmembrane region" description="Helical" evidence="1">
    <location>
        <begin position="43"/>
        <end position="60"/>
    </location>
</feature>
<name>A4RV58_OSTLU</name>
<reference evidence="2 3" key="1">
    <citation type="journal article" date="2007" name="Proc. Natl. Acad. Sci. U.S.A.">
        <title>The tiny eukaryote Ostreococcus provides genomic insights into the paradox of plankton speciation.</title>
        <authorList>
            <person name="Palenik B."/>
            <person name="Grimwood J."/>
            <person name="Aerts A."/>
            <person name="Rouze P."/>
            <person name="Salamov A."/>
            <person name="Putnam N."/>
            <person name="Dupont C."/>
            <person name="Jorgensen R."/>
            <person name="Derelle E."/>
            <person name="Rombauts S."/>
            <person name="Zhou K."/>
            <person name="Otillar R."/>
            <person name="Merchant S.S."/>
            <person name="Podell S."/>
            <person name="Gaasterland T."/>
            <person name="Napoli C."/>
            <person name="Gendler K."/>
            <person name="Manuell A."/>
            <person name="Tai V."/>
            <person name="Vallon O."/>
            <person name="Piganeau G."/>
            <person name="Jancek S."/>
            <person name="Heijde M."/>
            <person name="Jabbari K."/>
            <person name="Bowler C."/>
            <person name="Lohr M."/>
            <person name="Robbens S."/>
            <person name="Werner G."/>
            <person name="Dubchak I."/>
            <person name="Pazour G.J."/>
            <person name="Ren Q."/>
            <person name="Paulsen I."/>
            <person name="Delwiche C."/>
            <person name="Schmutz J."/>
            <person name="Rokhsar D."/>
            <person name="Van de Peer Y."/>
            <person name="Moreau H."/>
            <person name="Grigoriev I.V."/>
        </authorList>
    </citation>
    <scope>NUCLEOTIDE SEQUENCE [LARGE SCALE GENOMIC DNA]</scope>
    <source>
        <strain evidence="2 3">CCE9901</strain>
    </source>
</reference>
<keyword evidence="1" id="KW-0812">Transmembrane</keyword>
<keyword evidence="3" id="KW-1185">Reference proteome</keyword>
<dbReference type="HOGENOM" id="CLU_050443_0_0_1"/>
<gene>
    <name evidence="2" type="ORF">OSTLU_30856</name>
</gene>
<dbReference type="GeneID" id="5001101"/>
<dbReference type="Gramene" id="ABO95374">
    <property type="protein sequence ID" value="ABO95374"/>
    <property type="gene ID" value="OSTLU_30856"/>
</dbReference>
<accession>A4RV58</accession>
<dbReference type="OrthoDB" id="497944at2759"/>
<dbReference type="Proteomes" id="UP000001568">
    <property type="component" value="Chromosome 3"/>
</dbReference>
<feature type="transmembrane region" description="Helical" evidence="1">
    <location>
        <begin position="6"/>
        <end position="23"/>
    </location>
</feature>
<dbReference type="OMA" id="LNTAYVM"/>
<proteinExistence type="predicted"/>
<dbReference type="AlphaFoldDB" id="A4RV58"/>
<dbReference type="KEGG" id="olu:OSTLU_30856"/>
<keyword evidence="1" id="KW-0472">Membrane</keyword>
<dbReference type="eggNOG" id="ENOG502RZEE">
    <property type="taxonomic scope" value="Eukaryota"/>
</dbReference>
<evidence type="ECO:0000313" key="2">
    <source>
        <dbReference type="EMBL" id="ABO95374.1"/>
    </source>
</evidence>
<evidence type="ECO:0000256" key="1">
    <source>
        <dbReference type="SAM" id="Phobius"/>
    </source>
</evidence>
<organism evidence="2 3">
    <name type="scientific">Ostreococcus lucimarinus (strain CCE9901)</name>
    <dbReference type="NCBI Taxonomy" id="436017"/>
    <lineage>
        <taxon>Eukaryota</taxon>
        <taxon>Viridiplantae</taxon>
        <taxon>Chlorophyta</taxon>
        <taxon>Mamiellophyceae</taxon>
        <taxon>Mamiellales</taxon>
        <taxon>Bathycoccaceae</taxon>
        <taxon>Ostreococcus</taxon>
    </lineage>
</organism>
<feature type="transmembrane region" description="Helical" evidence="1">
    <location>
        <begin position="197"/>
        <end position="215"/>
    </location>
</feature>